<sequence>MNFAPMAVNVLAFKINSMDRSATFSYGPVQQADIFQANKRNQGFGEENGDMHFLNIPINNVQDSDLIDNGSTKGSAV</sequence>
<proteinExistence type="predicted"/>
<keyword evidence="2" id="KW-1185">Reference proteome</keyword>
<gene>
    <name evidence="1" type="ORF">ACFQRG_04245</name>
</gene>
<dbReference type="Proteomes" id="UP001596505">
    <property type="component" value="Unassembled WGS sequence"/>
</dbReference>
<name>A0ABW2PUC7_9BACL</name>
<evidence type="ECO:0008006" key="3">
    <source>
        <dbReference type="Google" id="ProtNLM"/>
    </source>
</evidence>
<accession>A0ABW2PUC7</accession>
<organism evidence="1 2">
    <name type="scientific">Scopulibacillus cellulosilyticus</name>
    <dbReference type="NCBI Taxonomy" id="2665665"/>
    <lineage>
        <taxon>Bacteria</taxon>
        <taxon>Bacillati</taxon>
        <taxon>Bacillota</taxon>
        <taxon>Bacilli</taxon>
        <taxon>Bacillales</taxon>
        <taxon>Sporolactobacillaceae</taxon>
        <taxon>Scopulibacillus</taxon>
    </lineage>
</organism>
<evidence type="ECO:0000313" key="2">
    <source>
        <dbReference type="Proteomes" id="UP001596505"/>
    </source>
</evidence>
<dbReference type="RefSeq" id="WP_380964005.1">
    <property type="nucleotide sequence ID" value="NZ_JBHTCO010000004.1"/>
</dbReference>
<dbReference type="EMBL" id="JBHTCO010000004">
    <property type="protein sequence ID" value="MFC7392185.1"/>
    <property type="molecule type" value="Genomic_DNA"/>
</dbReference>
<reference evidence="2" key="1">
    <citation type="journal article" date="2019" name="Int. J. Syst. Evol. Microbiol.">
        <title>The Global Catalogue of Microorganisms (GCM) 10K type strain sequencing project: providing services to taxonomists for standard genome sequencing and annotation.</title>
        <authorList>
            <consortium name="The Broad Institute Genomics Platform"/>
            <consortium name="The Broad Institute Genome Sequencing Center for Infectious Disease"/>
            <person name="Wu L."/>
            <person name="Ma J."/>
        </authorList>
    </citation>
    <scope>NUCLEOTIDE SEQUENCE [LARGE SCALE GENOMIC DNA]</scope>
    <source>
        <strain evidence="2">CGMCC 1.16305</strain>
    </source>
</reference>
<evidence type="ECO:0000313" key="1">
    <source>
        <dbReference type="EMBL" id="MFC7392185.1"/>
    </source>
</evidence>
<protein>
    <recommendedName>
        <fullName evidence="3">Spore germination protein GerPA/GerPF</fullName>
    </recommendedName>
</protein>
<comment type="caution">
    <text evidence="1">The sequence shown here is derived from an EMBL/GenBank/DDBJ whole genome shotgun (WGS) entry which is preliminary data.</text>
</comment>